<protein>
    <recommendedName>
        <fullName evidence="1">Transposase IS4-like domain-containing protein</fullName>
    </recommendedName>
</protein>
<gene>
    <name evidence="2" type="ORF">S01H1_14584</name>
</gene>
<comment type="caution">
    <text evidence="2">The sequence shown here is derived from an EMBL/GenBank/DDBJ whole genome shotgun (WGS) entry which is preliminary data.</text>
</comment>
<proteinExistence type="predicted"/>
<evidence type="ECO:0000259" key="1">
    <source>
        <dbReference type="Pfam" id="PF01609"/>
    </source>
</evidence>
<accession>X0RV38</accession>
<dbReference type="GO" id="GO:0006313">
    <property type="term" value="P:DNA transposition"/>
    <property type="evidence" value="ECO:0007669"/>
    <property type="project" value="InterPro"/>
</dbReference>
<organism evidence="2">
    <name type="scientific">marine sediment metagenome</name>
    <dbReference type="NCBI Taxonomy" id="412755"/>
    <lineage>
        <taxon>unclassified sequences</taxon>
        <taxon>metagenomes</taxon>
        <taxon>ecological metagenomes</taxon>
    </lineage>
</organism>
<dbReference type="Pfam" id="PF01609">
    <property type="entry name" value="DDE_Tnp_1"/>
    <property type="match status" value="1"/>
</dbReference>
<evidence type="ECO:0000313" key="2">
    <source>
        <dbReference type="EMBL" id="GAF67602.1"/>
    </source>
</evidence>
<dbReference type="GO" id="GO:0003677">
    <property type="term" value="F:DNA binding"/>
    <property type="evidence" value="ECO:0007669"/>
    <property type="project" value="InterPro"/>
</dbReference>
<sequence>MDQINTEILRQFELQGLTINEGIAIDARLVQSASRPISNEQIKELREKRNTPEGKLNKNGKPLKFSRDLESDWVVQNEKPHYGIKEHASVDINHGFILASTITPASVNDTNYLPYCTVYSRHTKQPIEKVYADKGYAGKPNRDFLHLNNIDDGIMRKDSTTAKLTSYEKERNKNISKVRYIVEQYFGISHLHDRAKRARFTTITKNKFDCWFRQTAYNISRGLKILGVATV</sequence>
<dbReference type="PANTHER" id="PTHR35604">
    <property type="entry name" value="TRANSPOSASE INSH FOR INSERTION SEQUENCE ELEMENT IS5A-RELATED"/>
    <property type="match status" value="1"/>
</dbReference>
<reference evidence="2" key="1">
    <citation type="journal article" date="2014" name="Front. Microbiol.">
        <title>High frequency of phylogenetically diverse reductive dehalogenase-homologous genes in deep subseafloor sedimentary metagenomes.</title>
        <authorList>
            <person name="Kawai M."/>
            <person name="Futagami T."/>
            <person name="Toyoda A."/>
            <person name="Takaki Y."/>
            <person name="Nishi S."/>
            <person name="Hori S."/>
            <person name="Arai W."/>
            <person name="Tsubouchi T."/>
            <person name="Morono Y."/>
            <person name="Uchiyama I."/>
            <person name="Ito T."/>
            <person name="Fujiyama A."/>
            <person name="Inagaki F."/>
            <person name="Takami H."/>
        </authorList>
    </citation>
    <scope>NUCLEOTIDE SEQUENCE</scope>
    <source>
        <strain evidence="2">Expedition CK06-06</strain>
    </source>
</reference>
<name>X0RV38_9ZZZZ</name>
<dbReference type="EMBL" id="BARS01007595">
    <property type="protein sequence ID" value="GAF67602.1"/>
    <property type="molecule type" value="Genomic_DNA"/>
</dbReference>
<dbReference type="AlphaFoldDB" id="X0RV38"/>
<dbReference type="InterPro" id="IPR002559">
    <property type="entry name" value="Transposase_11"/>
</dbReference>
<feature type="domain" description="Transposase IS4-like" evidence="1">
    <location>
        <begin position="71"/>
        <end position="219"/>
    </location>
</feature>
<dbReference type="GO" id="GO:0004803">
    <property type="term" value="F:transposase activity"/>
    <property type="evidence" value="ECO:0007669"/>
    <property type="project" value="InterPro"/>
</dbReference>
<dbReference type="PANTHER" id="PTHR35604:SF2">
    <property type="entry name" value="TRANSPOSASE INSH FOR INSERTION SEQUENCE ELEMENT IS5A-RELATED"/>
    <property type="match status" value="1"/>
</dbReference>